<proteinExistence type="predicted"/>
<accession>A0A2P4SCQ7</accession>
<evidence type="ECO:0008006" key="4">
    <source>
        <dbReference type="Google" id="ProtNLM"/>
    </source>
</evidence>
<dbReference type="OrthoDB" id="6108017at2759"/>
<dbReference type="GO" id="GO:0005923">
    <property type="term" value="C:bicellular tight junction"/>
    <property type="evidence" value="ECO:0007669"/>
    <property type="project" value="TreeGrafter"/>
</dbReference>
<comment type="caution">
    <text evidence="2">The sequence shown here is derived from an EMBL/GenBank/DDBJ whole genome shotgun (WGS) entry which is preliminary data.</text>
</comment>
<feature type="compositionally biased region" description="Low complexity" evidence="1">
    <location>
        <begin position="174"/>
        <end position="185"/>
    </location>
</feature>
<gene>
    <name evidence="2" type="ORF">CIB84_014350</name>
</gene>
<organism evidence="2 3">
    <name type="scientific">Bambusicola thoracicus</name>
    <name type="common">Chinese bamboo-partridge</name>
    <name type="synonym">Perdix thoracica</name>
    <dbReference type="NCBI Taxonomy" id="9083"/>
    <lineage>
        <taxon>Eukaryota</taxon>
        <taxon>Metazoa</taxon>
        <taxon>Chordata</taxon>
        <taxon>Craniata</taxon>
        <taxon>Vertebrata</taxon>
        <taxon>Euteleostomi</taxon>
        <taxon>Archelosauria</taxon>
        <taxon>Archosauria</taxon>
        <taxon>Dinosauria</taxon>
        <taxon>Saurischia</taxon>
        <taxon>Theropoda</taxon>
        <taxon>Coelurosauria</taxon>
        <taxon>Aves</taxon>
        <taxon>Neognathae</taxon>
        <taxon>Galloanserae</taxon>
        <taxon>Galliformes</taxon>
        <taxon>Phasianidae</taxon>
        <taxon>Perdicinae</taxon>
        <taxon>Bambusicola</taxon>
    </lineage>
</organism>
<feature type="region of interest" description="Disordered" evidence="1">
    <location>
        <begin position="648"/>
        <end position="682"/>
    </location>
</feature>
<dbReference type="PANTHER" id="PTHR46349:SF4">
    <property type="entry name" value="CINGULIN"/>
    <property type="match status" value="1"/>
</dbReference>
<feature type="compositionally biased region" description="Basic and acidic residues" evidence="1">
    <location>
        <begin position="223"/>
        <end position="232"/>
    </location>
</feature>
<evidence type="ECO:0000313" key="2">
    <source>
        <dbReference type="EMBL" id="POI21903.1"/>
    </source>
</evidence>
<feature type="compositionally biased region" description="Low complexity" evidence="1">
    <location>
        <begin position="151"/>
        <end position="160"/>
    </location>
</feature>
<keyword evidence="3" id="KW-1185">Reference proteome</keyword>
<evidence type="ECO:0000313" key="3">
    <source>
        <dbReference type="Proteomes" id="UP000237246"/>
    </source>
</evidence>
<dbReference type="AlphaFoldDB" id="A0A2P4SCQ7"/>
<dbReference type="EMBL" id="PPHD01063670">
    <property type="protein sequence ID" value="POI21903.1"/>
    <property type="molecule type" value="Genomic_DNA"/>
</dbReference>
<feature type="non-terminal residue" evidence="2">
    <location>
        <position position="749"/>
    </location>
</feature>
<feature type="compositionally biased region" description="Basic and acidic residues" evidence="1">
    <location>
        <begin position="667"/>
        <end position="680"/>
    </location>
</feature>
<name>A0A2P4SCQ7_BAMTH</name>
<dbReference type="Proteomes" id="UP000237246">
    <property type="component" value="Unassembled WGS sequence"/>
</dbReference>
<sequence length="749" mass="84345">MERTAEKQSPVDYGVQIRFINDLQEPKKAPKARAKPGSYGVAVRVQGIAGQPFVVLNSGEKGSDSFGVQIKSDGSYPAGTTGPRPPDLPPELDLPENPYVRPQPSYSVSDEEHGAAPVPTRHKPHSKMGAELRRTQSHGNLLAATDGPLATSSRSSSTLSIAHPTHRKGSGIGATPSSDSDSPASQHAGGDIDTEPLSSVNSLISKFDGKVQQRGRAARRSRLAPEERKRSQSLDARSTVPDGRAVSAPSPLPTGAGRSAMVNRGTEERPQSKAQTELQLKSTPDLLRDQREVAQPGSSEDPRELIYGILKEGSRDSGAMLKRKAALVLEKLQEVAAPTKGTACSQPQHHALAQRVEELQERLDEESKLRQKLELTKERNTTRALEEAQEESARLRAALEKRMQELQRSSKELGEAKAAQMRAEEQLKAVRTEMGTATDTNALYKELEEAREELEEALSSRQRLEEHLRLRERELTALKGALKEEVANHDRELERVRLQCHSDMEQLRRSVEDISQNRADLESEKQKIGAVVRNLQRELEESAEETGHWREMFQRNKDELRAAKQELLQVKMEREEFEEELRELRERFAATREEVEKARSSAADPGEMEALRAELRRAREAQRELMEEKEQQEEVVRRREEELQVLRSTVQDEAQSHSGAMEQCQRNMERLREERDEAVRVRSGMGMAKVSLEGEREAVEAALRELQEQHEELQRKVQGLETQLKDYERMGENWEGSQARLREKVTKLE</sequence>
<dbReference type="PANTHER" id="PTHR46349">
    <property type="entry name" value="CINGULIN-LIKE PROTEIN 1-RELATED"/>
    <property type="match status" value="1"/>
</dbReference>
<dbReference type="Gene3D" id="1.10.287.1490">
    <property type="match status" value="1"/>
</dbReference>
<feature type="compositionally biased region" description="Polar residues" evidence="1">
    <location>
        <begin position="272"/>
        <end position="282"/>
    </location>
</feature>
<evidence type="ECO:0000256" key="1">
    <source>
        <dbReference type="SAM" id="MobiDB-lite"/>
    </source>
</evidence>
<reference evidence="2 3" key="1">
    <citation type="submission" date="2018-01" db="EMBL/GenBank/DDBJ databases">
        <title>Comparison of the Chinese Bamboo Partridge and Red Junglefowl genome sequences highlights the importance of demography in genome evolution.</title>
        <authorList>
            <person name="Tiley G.P."/>
            <person name="Kimball R.T."/>
            <person name="Braun E.L."/>
            <person name="Burleigh J.G."/>
        </authorList>
    </citation>
    <scope>NUCLEOTIDE SEQUENCE [LARGE SCALE GENOMIC DNA]</scope>
    <source>
        <strain evidence="2">RTK389</strain>
        <tissue evidence="2">Blood</tissue>
    </source>
</reference>
<feature type="compositionally biased region" description="Polar residues" evidence="1">
    <location>
        <begin position="648"/>
        <end position="658"/>
    </location>
</feature>
<protein>
    <recommendedName>
        <fullName evidence="4">Myosin tail domain-containing protein</fullName>
    </recommendedName>
</protein>
<feature type="region of interest" description="Disordered" evidence="1">
    <location>
        <begin position="57"/>
        <end position="304"/>
    </location>
</feature>